<dbReference type="PANTHER" id="PTHR30055:SF234">
    <property type="entry name" value="HTH-TYPE TRANSCRIPTIONAL REGULATOR BETI"/>
    <property type="match status" value="1"/>
</dbReference>
<feature type="DNA-binding region" description="H-T-H motif" evidence="4">
    <location>
        <begin position="33"/>
        <end position="52"/>
    </location>
</feature>
<keyword evidence="2 4" id="KW-0238">DNA-binding</keyword>
<organism evidence="6 7">
    <name type="scientific">Streptomyces cheonanensis</name>
    <dbReference type="NCBI Taxonomy" id="312720"/>
    <lineage>
        <taxon>Bacteria</taxon>
        <taxon>Bacillati</taxon>
        <taxon>Actinomycetota</taxon>
        <taxon>Actinomycetes</taxon>
        <taxon>Kitasatosporales</taxon>
        <taxon>Streptomycetaceae</taxon>
        <taxon>Streptomyces</taxon>
    </lineage>
</organism>
<dbReference type="EMBL" id="BAAANQ010000009">
    <property type="protein sequence ID" value="GAA2059569.1"/>
    <property type="molecule type" value="Genomic_DNA"/>
</dbReference>
<evidence type="ECO:0000256" key="4">
    <source>
        <dbReference type="PROSITE-ProRule" id="PRU00335"/>
    </source>
</evidence>
<evidence type="ECO:0000256" key="3">
    <source>
        <dbReference type="ARBA" id="ARBA00023163"/>
    </source>
</evidence>
<dbReference type="Gene3D" id="1.10.357.10">
    <property type="entry name" value="Tetracycline Repressor, domain 2"/>
    <property type="match status" value="1"/>
</dbReference>
<dbReference type="PANTHER" id="PTHR30055">
    <property type="entry name" value="HTH-TYPE TRANSCRIPTIONAL REGULATOR RUTR"/>
    <property type="match status" value="1"/>
</dbReference>
<dbReference type="InterPro" id="IPR009057">
    <property type="entry name" value="Homeodomain-like_sf"/>
</dbReference>
<evidence type="ECO:0000256" key="2">
    <source>
        <dbReference type="ARBA" id="ARBA00023125"/>
    </source>
</evidence>
<evidence type="ECO:0000313" key="6">
    <source>
        <dbReference type="EMBL" id="GAA2059569.1"/>
    </source>
</evidence>
<comment type="caution">
    <text evidence="6">The sequence shown here is derived from an EMBL/GenBank/DDBJ whole genome shotgun (WGS) entry which is preliminary data.</text>
</comment>
<protein>
    <submittedName>
        <fullName evidence="6">TetR/AcrR family transcriptional regulator</fullName>
    </submittedName>
</protein>
<evidence type="ECO:0000259" key="5">
    <source>
        <dbReference type="PROSITE" id="PS50977"/>
    </source>
</evidence>
<keyword evidence="1" id="KW-0805">Transcription regulation</keyword>
<sequence length="185" mass="20084">MVEHMARPATALRGHILESALRLFAANGFRGTSLQDIASDAGCSKASLLYHFANKDALLVELLTPTAEEITALLARLDALEGPELVEAAVTGYVDTALRFRRQMRLLFAEIERASDEEVLGVPDLSEGLLQSLTGRSPDPRARVAAWMAIGAVFITSAGNDDVPHEVLRTELILGMRRLLQHTPA</sequence>
<dbReference type="PRINTS" id="PR00455">
    <property type="entry name" value="HTHTETR"/>
</dbReference>
<dbReference type="Pfam" id="PF00440">
    <property type="entry name" value="TetR_N"/>
    <property type="match status" value="1"/>
</dbReference>
<dbReference type="SUPFAM" id="SSF46689">
    <property type="entry name" value="Homeodomain-like"/>
    <property type="match status" value="1"/>
</dbReference>
<keyword evidence="3" id="KW-0804">Transcription</keyword>
<name>A0ABP5GYS1_9ACTN</name>
<proteinExistence type="predicted"/>
<evidence type="ECO:0000256" key="1">
    <source>
        <dbReference type="ARBA" id="ARBA00023015"/>
    </source>
</evidence>
<keyword evidence="7" id="KW-1185">Reference proteome</keyword>
<dbReference type="InterPro" id="IPR001647">
    <property type="entry name" value="HTH_TetR"/>
</dbReference>
<feature type="domain" description="HTH tetR-type" evidence="5">
    <location>
        <begin position="10"/>
        <end position="70"/>
    </location>
</feature>
<gene>
    <name evidence="6" type="ORF">GCM10009757_40960</name>
</gene>
<reference evidence="7" key="1">
    <citation type="journal article" date="2019" name="Int. J. Syst. Evol. Microbiol.">
        <title>The Global Catalogue of Microorganisms (GCM) 10K type strain sequencing project: providing services to taxonomists for standard genome sequencing and annotation.</title>
        <authorList>
            <consortium name="The Broad Institute Genomics Platform"/>
            <consortium name="The Broad Institute Genome Sequencing Center for Infectious Disease"/>
            <person name="Wu L."/>
            <person name="Ma J."/>
        </authorList>
    </citation>
    <scope>NUCLEOTIDE SEQUENCE [LARGE SCALE GENOMIC DNA]</scope>
    <source>
        <strain evidence="7">JCM 14549</strain>
    </source>
</reference>
<accession>A0ABP5GYS1</accession>
<evidence type="ECO:0000313" key="7">
    <source>
        <dbReference type="Proteomes" id="UP001403094"/>
    </source>
</evidence>
<dbReference type="PROSITE" id="PS50977">
    <property type="entry name" value="HTH_TETR_2"/>
    <property type="match status" value="1"/>
</dbReference>
<dbReference type="Proteomes" id="UP001403094">
    <property type="component" value="Unassembled WGS sequence"/>
</dbReference>
<dbReference type="InterPro" id="IPR050109">
    <property type="entry name" value="HTH-type_TetR-like_transc_reg"/>
</dbReference>